<dbReference type="EMBL" id="FIGH01000007">
    <property type="protein sequence ID" value="CYU71563.1"/>
    <property type="molecule type" value="Genomic_DNA"/>
</dbReference>
<dbReference type="AlphaFoldDB" id="A0A0Z8GAQ1"/>
<dbReference type="InterPro" id="IPR003615">
    <property type="entry name" value="HNH_nuc"/>
</dbReference>
<feature type="domain" description="HNH" evidence="1">
    <location>
        <begin position="36"/>
        <end position="76"/>
    </location>
</feature>
<dbReference type="GO" id="GO:0008270">
    <property type="term" value="F:zinc ion binding"/>
    <property type="evidence" value="ECO:0007669"/>
    <property type="project" value="InterPro"/>
</dbReference>
<keyword evidence="3" id="KW-0540">Nuclease</keyword>
<organism evidence="3 4">
    <name type="scientific">Streptococcus suis</name>
    <dbReference type="NCBI Taxonomy" id="1307"/>
    <lineage>
        <taxon>Bacteria</taxon>
        <taxon>Bacillati</taxon>
        <taxon>Bacillota</taxon>
        <taxon>Bacilli</taxon>
        <taxon>Lactobacillales</taxon>
        <taxon>Streptococcaceae</taxon>
        <taxon>Streptococcus</taxon>
    </lineage>
</organism>
<dbReference type="GO" id="GO:0003676">
    <property type="term" value="F:nucleic acid binding"/>
    <property type="evidence" value="ECO:0007669"/>
    <property type="project" value="InterPro"/>
</dbReference>
<dbReference type="Gene3D" id="1.10.30.50">
    <property type="match status" value="1"/>
</dbReference>
<reference evidence="4 5" key="1">
    <citation type="submission" date="2016-02" db="EMBL/GenBank/DDBJ databases">
        <authorList>
            <consortium name="Pathogen Informatics"/>
        </authorList>
    </citation>
    <scope>NUCLEOTIDE SEQUENCE [LARGE SCALE GENOMIC DNA]</scope>
    <source>
        <strain evidence="2 5">LSS30</strain>
        <strain evidence="3 4">LSS31</strain>
    </source>
</reference>
<evidence type="ECO:0000313" key="2">
    <source>
        <dbReference type="EMBL" id="CYU71563.1"/>
    </source>
</evidence>
<accession>A0A0Z8GAQ1</accession>
<evidence type="ECO:0000313" key="3">
    <source>
        <dbReference type="EMBL" id="CYU95338.1"/>
    </source>
</evidence>
<evidence type="ECO:0000313" key="5">
    <source>
        <dbReference type="Proteomes" id="UP000074664"/>
    </source>
</evidence>
<dbReference type="CDD" id="cd00085">
    <property type="entry name" value="HNHc"/>
    <property type="match status" value="1"/>
</dbReference>
<name>A0A0Z8GAQ1_STRSU</name>
<evidence type="ECO:0000313" key="4">
    <source>
        <dbReference type="Proteomes" id="UP000072530"/>
    </source>
</evidence>
<dbReference type="InterPro" id="IPR002711">
    <property type="entry name" value="HNH"/>
</dbReference>
<keyword evidence="3" id="KW-0255">Endonuclease</keyword>
<dbReference type="GO" id="GO:0004519">
    <property type="term" value="F:endonuclease activity"/>
    <property type="evidence" value="ECO:0007669"/>
    <property type="project" value="UniProtKB-KW"/>
</dbReference>
<keyword evidence="3" id="KW-0378">Hydrolase</keyword>
<sequence length="176" mass="20710">MSKRSTIKTTITEIVDYWTNKVYEGDLSVDWSEAHERCWRCAHKTRLERCHIIPHASGGEDRPSNLVLLCKRCHLENPNVVDPEIMWDWLKAYQTSLYDTFWIVQGFKEYQKIYGNDFFEQLQEFGVTEVEQVKYLMSEKMKGSIRHFGEPHLNKATVAGILRMIYKDITKNNSGQ</sequence>
<dbReference type="EMBL" id="FIGG01000008">
    <property type="protein sequence ID" value="CYU95338.1"/>
    <property type="molecule type" value="Genomic_DNA"/>
</dbReference>
<protein>
    <submittedName>
        <fullName evidence="3">HNH endonuclease</fullName>
    </submittedName>
</protein>
<dbReference type="Pfam" id="PF01844">
    <property type="entry name" value="HNH"/>
    <property type="match status" value="1"/>
</dbReference>
<dbReference type="Proteomes" id="UP000074664">
    <property type="component" value="Unassembled WGS sequence"/>
</dbReference>
<gene>
    <name evidence="2" type="ORF">ERS132392_01614</name>
    <name evidence="3" type="ORF">ERS132393_01721</name>
</gene>
<dbReference type="Proteomes" id="UP000072530">
    <property type="component" value="Unassembled WGS sequence"/>
</dbReference>
<evidence type="ECO:0000259" key="1">
    <source>
        <dbReference type="Pfam" id="PF01844"/>
    </source>
</evidence>
<proteinExistence type="predicted"/>
<dbReference type="RefSeq" id="WP_044750821.1">
    <property type="nucleotide sequence ID" value="NZ_CEDH01000008.1"/>
</dbReference>